<evidence type="ECO:0000313" key="4">
    <source>
        <dbReference type="EMBL" id="KAF0706298.1"/>
    </source>
</evidence>
<comment type="cofactor">
    <cofactor evidence="1">
        <name>a divalent metal cation</name>
        <dbReference type="ChEBI" id="CHEBI:60240"/>
    </cofactor>
</comment>
<keyword evidence="2" id="KW-0479">Metal-binding</keyword>
<dbReference type="EMBL" id="VJMI01019824">
    <property type="protein sequence ID" value="KAF0706298.1"/>
    <property type="molecule type" value="Genomic_DNA"/>
</dbReference>
<dbReference type="GO" id="GO:0046872">
    <property type="term" value="F:metal ion binding"/>
    <property type="evidence" value="ECO:0007669"/>
    <property type="project" value="UniProtKB-KW"/>
</dbReference>
<dbReference type="InterPro" id="IPR027806">
    <property type="entry name" value="HARBI1_dom"/>
</dbReference>
<feature type="domain" description="DDE Tnp4" evidence="3">
    <location>
        <begin position="182"/>
        <end position="351"/>
    </location>
</feature>
<dbReference type="Pfam" id="PF13359">
    <property type="entry name" value="DDE_Tnp_4"/>
    <property type="match status" value="1"/>
</dbReference>
<sequence>MRTSFTSILERFQAQSASDRLFLEESLHDFGPELAEVDESHDYANEMVDKAVEESGPEGFRVLTNFTPDEFESIWSVVESTLSSRWNDGRGRKSKITPKDALFVTLVVLKHYQTWDKHALDFGMKAPTLEKMVMRVIETAQPVLFDHFVTMPTMTDLRDKGTVFRNYPYAKYATDVKFQPANRPTGRFGEQKHYFSGKHKLYGLKIEASVSPEGLLVDMSAHEPGSVSDITMFRDRHDVHQSALRKLENETTINDNGELFQDFPESWAVLVDKGYVGLTGMTRAIHPKKRPVHGVLDRADLERNTNVSSDRVIVENFFGRVCLLWKISYSTFVWGTKCYDSIQRLTFALTNFHLALMPLRQDDRHQYRAVLARYRRMAEENNAKRAAIQRRYVVRRAERLASDSLRSGVTARGSFMSPRANNRR</sequence>
<accession>A0A6A4Z8J9</accession>
<dbReference type="AlphaFoldDB" id="A0A6A4Z8J9"/>
<proteinExistence type="predicted"/>
<reference evidence="4 5" key="1">
    <citation type="submission" date="2019-06" db="EMBL/GenBank/DDBJ databases">
        <title>Genomics analysis of Aphanomyces spp. identifies a new class of oomycete effector associated with host adaptation.</title>
        <authorList>
            <person name="Gaulin E."/>
        </authorList>
    </citation>
    <scope>NUCLEOTIDE SEQUENCE [LARGE SCALE GENOMIC DNA]</scope>
    <source>
        <strain evidence="4 5">E</strain>
    </source>
</reference>
<evidence type="ECO:0000256" key="2">
    <source>
        <dbReference type="ARBA" id="ARBA00022723"/>
    </source>
</evidence>
<evidence type="ECO:0000313" key="5">
    <source>
        <dbReference type="Proteomes" id="UP000469452"/>
    </source>
</evidence>
<name>A0A6A4Z8J9_APHAT</name>
<comment type="caution">
    <text evidence="4">The sequence shown here is derived from an EMBL/GenBank/DDBJ whole genome shotgun (WGS) entry which is preliminary data.</text>
</comment>
<dbReference type="VEuPathDB" id="FungiDB:H257_10914"/>
<evidence type="ECO:0000256" key="1">
    <source>
        <dbReference type="ARBA" id="ARBA00001968"/>
    </source>
</evidence>
<protein>
    <recommendedName>
        <fullName evidence="3">DDE Tnp4 domain-containing protein</fullName>
    </recommendedName>
</protein>
<gene>
    <name evidence="4" type="ORF">AaE_014185</name>
</gene>
<evidence type="ECO:0000259" key="3">
    <source>
        <dbReference type="Pfam" id="PF13359"/>
    </source>
</evidence>
<organism evidence="4 5">
    <name type="scientific">Aphanomyces astaci</name>
    <name type="common">Crayfish plague agent</name>
    <dbReference type="NCBI Taxonomy" id="112090"/>
    <lineage>
        <taxon>Eukaryota</taxon>
        <taxon>Sar</taxon>
        <taxon>Stramenopiles</taxon>
        <taxon>Oomycota</taxon>
        <taxon>Saprolegniomycetes</taxon>
        <taxon>Saprolegniales</taxon>
        <taxon>Verrucalvaceae</taxon>
        <taxon>Aphanomyces</taxon>
    </lineage>
</organism>
<dbReference type="Proteomes" id="UP000469452">
    <property type="component" value="Unassembled WGS sequence"/>
</dbReference>